<proteinExistence type="predicted"/>
<keyword evidence="2" id="KW-1185">Reference proteome</keyword>
<evidence type="ECO:0000313" key="2">
    <source>
        <dbReference type="Proteomes" id="UP001149074"/>
    </source>
</evidence>
<organism evidence="1 2">
    <name type="scientific">Penicillium argentinense</name>
    <dbReference type="NCBI Taxonomy" id="1131581"/>
    <lineage>
        <taxon>Eukaryota</taxon>
        <taxon>Fungi</taxon>
        <taxon>Dikarya</taxon>
        <taxon>Ascomycota</taxon>
        <taxon>Pezizomycotina</taxon>
        <taxon>Eurotiomycetes</taxon>
        <taxon>Eurotiomycetidae</taxon>
        <taxon>Eurotiales</taxon>
        <taxon>Aspergillaceae</taxon>
        <taxon>Penicillium</taxon>
    </lineage>
</organism>
<gene>
    <name evidence="1" type="ORF">N7532_005836</name>
</gene>
<sequence length="98" mass="10968">MDSTRTGNTSAQVLVIPNETTATTYTKTSVHNRTTNTLSQDNLRYIPQSSYHSLIRFTRAPRSSGPYYATATMEMRSSHAEGLSNQIYAVERIFKSMG</sequence>
<accession>A0A9W9KAB2</accession>
<name>A0A9W9KAB2_9EURO</name>
<dbReference type="RefSeq" id="XP_056474489.1">
    <property type="nucleotide sequence ID" value="XM_056618330.1"/>
</dbReference>
<reference evidence="1" key="2">
    <citation type="journal article" date="2023" name="IMA Fungus">
        <title>Comparative genomic study of the Penicillium genus elucidates a diverse pangenome and 15 lateral gene transfer events.</title>
        <authorList>
            <person name="Petersen C."/>
            <person name="Sorensen T."/>
            <person name="Nielsen M.R."/>
            <person name="Sondergaard T.E."/>
            <person name="Sorensen J.L."/>
            <person name="Fitzpatrick D.A."/>
            <person name="Frisvad J.C."/>
            <person name="Nielsen K.L."/>
        </authorList>
    </citation>
    <scope>NUCLEOTIDE SEQUENCE</scope>
    <source>
        <strain evidence="1">IBT 30761</strain>
    </source>
</reference>
<reference evidence="1" key="1">
    <citation type="submission" date="2022-11" db="EMBL/GenBank/DDBJ databases">
        <authorList>
            <person name="Petersen C."/>
        </authorList>
    </citation>
    <scope>NUCLEOTIDE SEQUENCE</scope>
    <source>
        <strain evidence="1">IBT 30761</strain>
    </source>
</reference>
<dbReference type="OrthoDB" id="4501485at2759"/>
<protein>
    <submittedName>
        <fullName evidence="1">Uncharacterized protein</fullName>
    </submittedName>
</protein>
<dbReference type="AlphaFoldDB" id="A0A9W9KAB2"/>
<comment type="caution">
    <text evidence="1">The sequence shown here is derived from an EMBL/GenBank/DDBJ whole genome shotgun (WGS) entry which is preliminary data.</text>
</comment>
<dbReference type="EMBL" id="JAPQKI010000005">
    <property type="protein sequence ID" value="KAJ5098835.1"/>
    <property type="molecule type" value="Genomic_DNA"/>
</dbReference>
<evidence type="ECO:0000313" key="1">
    <source>
        <dbReference type="EMBL" id="KAJ5098835.1"/>
    </source>
</evidence>
<dbReference type="Proteomes" id="UP001149074">
    <property type="component" value="Unassembled WGS sequence"/>
</dbReference>
<dbReference type="GeneID" id="81357309"/>